<reference evidence="1 2" key="1">
    <citation type="submission" date="2018-09" db="EMBL/GenBank/DDBJ databases">
        <title>Draft genome sequence of Rhodopseudomonas palustris 2.1.18.</title>
        <authorList>
            <person name="Robertson S.L."/>
            <person name="Meyer T.E."/>
            <person name="Kyndt J.A."/>
        </authorList>
    </citation>
    <scope>NUCLEOTIDE SEQUENCE [LARGE SCALE GENOMIC DNA]</scope>
    <source>
        <strain evidence="1 2">2.1.18</strain>
    </source>
</reference>
<dbReference type="GO" id="GO:0006635">
    <property type="term" value="P:fatty acid beta-oxidation"/>
    <property type="evidence" value="ECO:0007669"/>
    <property type="project" value="TreeGrafter"/>
</dbReference>
<gene>
    <name evidence="1" type="ORF">D4Q52_23380</name>
</gene>
<organism evidence="1 2">
    <name type="scientific">Rhodopseudomonas palustris</name>
    <dbReference type="NCBI Taxonomy" id="1076"/>
    <lineage>
        <taxon>Bacteria</taxon>
        <taxon>Pseudomonadati</taxon>
        <taxon>Pseudomonadota</taxon>
        <taxon>Alphaproteobacteria</taxon>
        <taxon>Hyphomicrobiales</taxon>
        <taxon>Nitrobacteraceae</taxon>
        <taxon>Rhodopseudomonas</taxon>
    </lineage>
</organism>
<dbReference type="CDD" id="cd06558">
    <property type="entry name" value="crotonase-like"/>
    <property type="match status" value="1"/>
</dbReference>
<protein>
    <submittedName>
        <fullName evidence="1">Enoyl-CoA hydratase/isomerase family protein</fullName>
    </submittedName>
</protein>
<evidence type="ECO:0000313" key="1">
    <source>
        <dbReference type="EMBL" id="RJF67408.1"/>
    </source>
</evidence>
<dbReference type="SUPFAM" id="SSF52096">
    <property type="entry name" value="ClpP/crotonase"/>
    <property type="match status" value="1"/>
</dbReference>
<dbReference type="InterPro" id="IPR029045">
    <property type="entry name" value="ClpP/crotonase-like_dom_sf"/>
</dbReference>
<evidence type="ECO:0000313" key="2">
    <source>
        <dbReference type="Proteomes" id="UP000285523"/>
    </source>
</evidence>
<dbReference type="InterPro" id="IPR001753">
    <property type="entry name" value="Enoyl-CoA_hydra/iso"/>
</dbReference>
<dbReference type="AlphaFoldDB" id="A0A418UY96"/>
<comment type="caution">
    <text evidence="1">The sequence shown here is derived from an EMBL/GenBank/DDBJ whole genome shotgun (WGS) entry which is preliminary data.</text>
</comment>
<keyword evidence="1" id="KW-0413">Isomerase</keyword>
<dbReference type="Gene3D" id="3.90.226.10">
    <property type="entry name" value="2-enoyl-CoA Hydratase, Chain A, domain 1"/>
    <property type="match status" value="1"/>
</dbReference>
<name>A0A418UY96_RHOPL</name>
<dbReference type="Proteomes" id="UP000285523">
    <property type="component" value="Unassembled WGS sequence"/>
</dbReference>
<dbReference type="PANTHER" id="PTHR11941">
    <property type="entry name" value="ENOYL-COA HYDRATASE-RELATED"/>
    <property type="match status" value="1"/>
</dbReference>
<dbReference type="GO" id="GO:0016853">
    <property type="term" value="F:isomerase activity"/>
    <property type="evidence" value="ECO:0007669"/>
    <property type="project" value="UniProtKB-KW"/>
</dbReference>
<dbReference type="EMBL" id="QYYD01000033">
    <property type="protein sequence ID" value="RJF67408.1"/>
    <property type="molecule type" value="Genomic_DNA"/>
</dbReference>
<proteinExistence type="predicted"/>
<accession>A0A418UY96</accession>
<dbReference type="Pfam" id="PF00378">
    <property type="entry name" value="ECH_1"/>
    <property type="match status" value="1"/>
</dbReference>
<sequence>MRLDMQGAVSILTLDNPPVNAASTKLMNALHARLDEIEQDKETRCVILTGAGNRAFCAGGDLREEADFGTPEGSRAFQALGRKTLNRLENFTVPIIAAIHGYCIGGGTAIGWACDLRIAADDTVFRAADAYIGMVPSWGMGLTRLPRYVGRNRALDILLLGYDFDAKTAYDFGLVTKVVPRADLEKEAMIAAQRVATASPFAIRATREAIAFNSRESWSDMVDFEVEICDRVFAHPDAHEGPKAFVEKRKPNFGAR</sequence>
<dbReference type="PANTHER" id="PTHR11941:SF54">
    <property type="entry name" value="ENOYL-COA HYDRATASE, MITOCHONDRIAL"/>
    <property type="match status" value="1"/>
</dbReference>